<dbReference type="GO" id="GO:0009236">
    <property type="term" value="P:cobalamin biosynthetic process"/>
    <property type="evidence" value="ECO:0007669"/>
    <property type="project" value="InterPro"/>
</dbReference>
<organism evidence="2 3">
    <name type="scientific">Novosphingobium sediminicola</name>
    <dbReference type="NCBI Taxonomy" id="563162"/>
    <lineage>
        <taxon>Bacteria</taxon>
        <taxon>Pseudomonadati</taxon>
        <taxon>Pseudomonadota</taxon>
        <taxon>Alphaproteobacteria</taxon>
        <taxon>Sphingomonadales</taxon>
        <taxon>Sphingomonadaceae</taxon>
        <taxon>Novosphingobium</taxon>
    </lineage>
</organism>
<sequence>MERHAVIVAGFGFRSRATLASLQAALMAAQEGLPPVTHLATAADKAPALTPLAEALGLPIATIEDEAIRTATTRTASPTSQKARGTGSMAEAAAMAAIGPGARLIRPRRISPDRLATCAIAAQNHFQGTHE</sequence>
<proteinExistence type="predicted"/>
<dbReference type="Gene3D" id="3.30.420.180">
    <property type="entry name" value="CobE/GbiG C-terminal domain"/>
    <property type="match status" value="1"/>
</dbReference>
<comment type="caution">
    <text evidence="2">The sequence shown here is derived from an EMBL/GenBank/DDBJ whole genome shotgun (WGS) entry which is preliminary data.</text>
</comment>
<reference evidence="2 3" key="1">
    <citation type="submission" date="2020-08" db="EMBL/GenBank/DDBJ databases">
        <title>Genomic Encyclopedia of Type Strains, Phase IV (KMG-IV): sequencing the most valuable type-strain genomes for metagenomic binning, comparative biology and taxonomic classification.</title>
        <authorList>
            <person name="Goeker M."/>
        </authorList>
    </citation>
    <scope>NUCLEOTIDE SEQUENCE [LARGE SCALE GENOMIC DNA]</scope>
    <source>
        <strain evidence="2 3">DSM 27057</strain>
    </source>
</reference>
<dbReference type="SUPFAM" id="SSF159664">
    <property type="entry name" value="CobE/GbiG C-terminal domain-like"/>
    <property type="match status" value="1"/>
</dbReference>
<name>A0A7W6CFF3_9SPHN</name>
<dbReference type="GO" id="GO:0043779">
    <property type="term" value="F:cobalt-precorrin-5A acetaldehyde-lyase activity"/>
    <property type="evidence" value="ECO:0007669"/>
    <property type="project" value="UniProtKB-EC"/>
</dbReference>
<feature type="domain" description="CobE/GbiG C-terminal" evidence="1">
    <location>
        <begin position="7"/>
        <end position="121"/>
    </location>
</feature>
<dbReference type="EC" id="3.7.1.12" evidence="2"/>
<evidence type="ECO:0000313" key="3">
    <source>
        <dbReference type="Proteomes" id="UP000548867"/>
    </source>
</evidence>
<dbReference type="InterPro" id="IPR002750">
    <property type="entry name" value="CobE/GbiG_C"/>
</dbReference>
<dbReference type="Proteomes" id="UP000548867">
    <property type="component" value="Unassembled WGS sequence"/>
</dbReference>
<protein>
    <submittedName>
        <fullName evidence="2">Cobalt-precorrin 5A hydrolase</fullName>
        <ecNumber evidence="2">3.7.1.12</ecNumber>
    </submittedName>
</protein>
<keyword evidence="3" id="KW-1185">Reference proteome</keyword>
<dbReference type="AlphaFoldDB" id="A0A7W6CFF3"/>
<evidence type="ECO:0000259" key="1">
    <source>
        <dbReference type="Pfam" id="PF01890"/>
    </source>
</evidence>
<dbReference type="Pfam" id="PF01890">
    <property type="entry name" value="CbiG_C"/>
    <property type="match status" value="1"/>
</dbReference>
<keyword evidence="2" id="KW-0378">Hydrolase</keyword>
<evidence type="ECO:0000313" key="2">
    <source>
        <dbReference type="EMBL" id="MBB3953719.1"/>
    </source>
</evidence>
<dbReference type="InterPro" id="IPR036518">
    <property type="entry name" value="CobE/GbiG_C_sf"/>
</dbReference>
<dbReference type="EMBL" id="JACIDX010000002">
    <property type="protein sequence ID" value="MBB3953719.1"/>
    <property type="molecule type" value="Genomic_DNA"/>
</dbReference>
<accession>A0A7W6CFF3</accession>
<gene>
    <name evidence="2" type="ORF">GGR38_000646</name>
</gene>